<sequence>MFLFLTTLRRELNSIKSFLVVIFFIIIAIILGKYSTSVAILIDAKGNSALIDLLFGIYGFLGYLFSAVLFSGIIADEVNTQTMRYLVPYVSKKKIYLAKYFASLAYFLIIVSISLIILFVYRKTIVLPPFAILSVTIFFAYIQALVMLVSVIAPNGKTATFINLVIGICLPILYSLAFLKKWFILKIIQYFLPYYYLAKQWDNLGLLLIVSVIVFVGIFLFEGKEV</sequence>
<comment type="caution">
    <text evidence="2">The sequence shown here is derived from an EMBL/GenBank/DDBJ whole genome shotgun (WGS) entry which is preliminary data.</text>
</comment>
<dbReference type="Proteomes" id="UP000182089">
    <property type="component" value="Unassembled WGS sequence"/>
</dbReference>
<evidence type="ECO:0000313" key="3">
    <source>
        <dbReference type="Proteomes" id="UP000182089"/>
    </source>
</evidence>
<evidence type="ECO:0000256" key="1">
    <source>
        <dbReference type="SAM" id="Phobius"/>
    </source>
</evidence>
<feature type="transmembrane region" description="Helical" evidence="1">
    <location>
        <begin position="204"/>
        <end position="221"/>
    </location>
</feature>
<feature type="transmembrane region" description="Helical" evidence="1">
    <location>
        <begin position="18"/>
        <end position="42"/>
    </location>
</feature>
<feature type="transmembrane region" description="Helical" evidence="1">
    <location>
        <begin position="127"/>
        <end position="149"/>
    </location>
</feature>
<accession>A0ABY1AD39</accession>
<proteinExistence type="predicted"/>
<feature type="transmembrane region" description="Helical" evidence="1">
    <location>
        <begin position="161"/>
        <end position="184"/>
    </location>
</feature>
<name>A0ABY1AD39_9LACO</name>
<keyword evidence="1" id="KW-0812">Transmembrane</keyword>
<keyword evidence="1" id="KW-0472">Membrane</keyword>
<keyword evidence="1" id="KW-1133">Transmembrane helix</keyword>
<protein>
    <recommendedName>
        <fullName evidence="4">ABC-2 type transport system permease protein</fullName>
    </recommendedName>
</protein>
<feature type="transmembrane region" description="Helical" evidence="1">
    <location>
        <begin position="96"/>
        <end position="121"/>
    </location>
</feature>
<organism evidence="2 3">
    <name type="scientific">Ligilactobacillus ruminis</name>
    <dbReference type="NCBI Taxonomy" id="1623"/>
    <lineage>
        <taxon>Bacteria</taxon>
        <taxon>Bacillati</taxon>
        <taxon>Bacillota</taxon>
        <taxon>Bacilli</taxon>
        <taxon>Lactobacillales</taxon>
        <taxon>Lactobacillaceae</taxon>
        <taxon>Ligilactobacillus</taxon>
    </lineage>
</organism>
<reference evidence="2 3" key="1">
    <citation type="submission" date="2016-10" db="EMBL/GenBank/DDBJ databases">
        <authorList>
            <person name="Varghese N."/>
            <person name="Submissions S."/>
        </authorList>
    </citation>
    <scope>NUCLEOTIDE SEQUENCE [LARGE SCALE GENOMIC DNA]</scope>
    <source>
        <strain evidence="2 3">WC1T17</strain>
    </source>
</reference>
<dbReference type="EMBL" id="FOCC01000012">
    <property type="protein sequence ID" value="SEM89677.1"/>
    <property type="molecule type" value="Genomic_DNA"/>
</dbReference>
<evidence type="ECO:0000313" key="2">
    <source>
        <dbReference type="EMBL" id="SEM89677.1"/>
    </source>
</evidence>
<gene>
    <name evidence="2" type="ORF">SAMN05216431_11257</name>
</gene>
<feature type="transmembrane region" description="Helical" evidence="1">
    <location>
        <begin position="54"/>
        <end position="75"/>
    </location>
</feature>
<evidence type="ECO:0008006" key="4">
    <source>
        <dbReference type="Google" id="ProtNLM"/>
    </source>
</evidence>